<evidence type="ECO:0000313" key="2">
    <source>
        <dbReference type="EMBL" id="EQD81076.1"/>
    </source>
</evidence>
<feature type="non-terminal residue" evidence="2">
    <location>
        <position position="65"/>
    </location>
</feature>
<reference evidence="2" key="1">
    <citation type="submission" date="2013-08" db="EMBL/GenBank/DDBJ databases">
        <authorList>
            <person name="Mendez C."/>
            <person name="Richter M."/>
            <person name="Ferrer M."/>
            <person name="Sanchez J."/>
        </authorList>
    </citation>
    <scope>NUCLEOTIDE SEQUENCE</scope>
</reference>
<protein>
    <recommendedName>
        <fullName evidence="1">AbiEi antitoxin N-terminal domain-containing protein</fullName>
    </recommendedName>
</protein>
<organism evidence="2">
    <name type="scientific">mine drainage metagenome</name>
    <dbReference type="NCBI Taxonomy" id="410659"/>
    <lineage>
        <taxon>unclassified sequences</taxon>
        <taxon>metagenomes</taxon>
        <taxon>ecological metagenomes</taxon>
    </lineage>
</organism>
<gene>
    <name evidence="2" type="ORF">B1A_00212</name>
</gene>
<dbReference type="AlphaFoldDB" id="T1C6N3"/>
<proteinExistence type="predicted"/>
<evidence type="ECO:0000259" key="1">
    <source>
        <dbReference type="Pfam" id="PF13338"/>
    </source>
</evidence>
<name>T1C6N3_9ZZZZ</name>
<reference evidence="2" key="2">
    <citation type="journal article" date="2014" name="ISME J.">
        <title>Microbial stratification in low pH oxic and suboxic macroscopic growths along an acid mine drainage.</title>
        <authorList>
            <person name="Mendez-Garcia C."/>
            <person name="Mesa V."/>
            <person name="Sprenger R.R."/>
            <person name="Richter M."/>
            <person name="Diez M.S."/>
            <person name="Solano J."/>
            <person name="Bargiela R."/>
            <person name="Golyshina O.V."/>
            <person name="Manteca A."/>
            <person name="Ramos J.L."/>
            <person name="Gallego J.R."/>
            <person name="Llorente I."/>
            <person name="Martins Dos Santos V.A."/>
            <person name="Jensen O.N."/>
            <person name="Pelaez A.I."/>
            <person name="Sanchez J."/>
            <person name="Ferrer M."/>
        </authorList>
    </citation>
    <scope>NUCLEOTIDE SEQUENCE</scope>
</reference>
<sequence>MRADDATGPTWQALYDIAAAQEGLFTTQQAAVAGYSLPLLAHHQKTGRVARIRRGIYRLVHFPSG</sequence>
<dbReference type="InterPro" id="IPR025159">
    <property type="entry name" value="AbiEi_N"/>
</dbReference>
<accession>T1C6N3</accession>
<dbReference type="EMBL" id="AUZX01000162">
    <property type="protein sequence ID" value="EQD81076.1"/>
    <property type="molecule type" value="Genomic_DNA"/>
</dbReference>
<feature type="domain" description="AbiEi antitoxin N-terminal" evidence="1">
    <location>
        <begin position="13"/>
        <end position="60"/>
    </location>
</feature>
<dbReference type="Pfam" id="PF13338">
    <property type="entry name" value="AbiEi_4"/>
    <property type="match status" value="1"/>
</dbReference>
<comment type="caution">
    <text evidence="2">The sequence shown here is derived from an EMBL/GenBank/DDBJ whole genome shotgun (WGS) entry which is preliminary data.</text>
</comment>